<evidence type="ECO:0000256" key="1">
    <source>
        <dbReference type="SAM" id="MobiDB-lite"/>
    </source>
</evidence>
<dbReference type="AlphaFoldDB" id="A0A833SMM2"/>
<feature type="compositionally biased region" description="Acidic residues" evidence="1">
    <location>
        <begin position="19"/>
        <end position="40"/>
    </location>
</feature>
<dbReference type="EMBL" id="JAACNO010000041">
    <property type="protein sequence ID" value="KAF4150651.1"/>
    <property type="molecule type" value="Genomic_DNA"/>
</dbReference>
<dbReference type="Pfam" id="PF05699">
    <property type="entry name" value="Dimer_Tnp_hAT"/>
    <property type="match status" value="1"/>
</dbReference>
<protein>
    <submittedName>
        <fullName evidence="3">HAT family C-terminal dimerization region</fullName>
    </submittedName>
</protein>
<feature type="region of interest" description="Disordered" evidence="1">
    <location>
        <begin position="18"/>
        <end position="54"/>
    </location>
</feature>
<dbReference type="Proteomes" id="UP000704712">
    <property type="component" value="Unassembled WGS sequence"/>
</dbReference>
<dbReference type="PANTHER" id="PTHR47611">
    <property type="entry name" value="HAT DIMERISATION DOMAIN, C-TERMINAL"/>
    <property type="match status" value="1"/>
</dbReference>
<reference evidence="3" key="1">
    <citation type="submission" date="2020-04" db="EMBL/GenBank/DDBJ databases">
        <title>Hybrid Assembly of Korean Phytophthora infestans isolates.</title>
        <authorList>
            <person name="Prokchorchik M."/>
            <person name="Lee Y."/>
            <person name="Seo J."/>
            <person name="Cho J.-H."/>
            <person name="Park Y.-E."/>
            <person name="Jang D.-C."/>
            <person name="Im J.-S."/>
            <person name="Choi J.-G."/>
            <person name="Park H.-J."/>
            <person name="Lee G.-B."/>
            <person name="Lee Y.-G."/>
            <person name="Hong S.-Y."/>
            <person name="Cho K."/>
            <person name="Sohn K.H."/>
        </authorList>
    </citation>
    <scope>NUCLEOTIDE SEQUENCE</scope>
    <source>
        <strain evidence="3">KR_1_A1</strain>
        <strain evidence="4">KR_2_A2</strain>
    </source>
</reference>
<comment type="caution">
    <text evidence="3">The sequence shown here is derived from an EMBL/GenBank/DDBJ whole genome shotgun (WGS) entry which is preliminary data.</text>
</comment>
<proteinExistence type="predicted"/>
<organism evidence="3 5">
    <name type="scientific">Phytophthora infestans</name>
    <name type="common">Potato late blight agent</name>
    <name type="synonym">Botrytis infestans</name>
    <dbReference type="NCBI Taxonomy" id="4787"/>
    <lineage>
        <taxon>Eukaryota</taxon>
        <taxon>Sar</taxon>
        <taxon>Stramenopiles</taxon>
        <taxon>Oomycota</taxon>
        <taxon>Peronosporomycetes</taxon>
        <taxon>Peronosporales</taxon>
        <taxon>Peronosporaceae</taxon>
        <taxon>Phytophthora</taxon>
    </lineage>
</organism>
<name>A0A833SMM2_PHYIN</name>
<evidence type="ECO:0000313" key="4">
    <source>
        <dbReference type="EMBL" id="KAF4150651.1"/>
    </source>
</evidence>
<evidence type="ECO:0000313" key="3">
    <source>
        <dbReference type="EMBL" id="KAF4043201.1"/>
    </source>
</evidence>
<dbReference type="InterPro" id="IPR008906">
    <property type="entry name" value="HATC_C_dom"/>
</dbReference>
<dbReference type="InterPro" id="IPR012337">
    <property type="entry name" value="RNaseH-like_sf"/>
</dbReference>
<dbReference type="PANTHER" id="PTHR47611:SF1">
    <property type="entry name" value="CCHC-TYPE DOMAIN-CONTAINING PROTEIN"/>
    <property type="match status" value="1"/>
</dbReference>
<evidence type="ECO:0000313" key="5">
    <source>
        <dbReference type="Proteomes" id="UP000602510"/>
    </source>
</evidence>
<dbReference type="Proteomes" id="UP000602510">
    <property type="component" value="Unassembled WGS sequence"/>
</dbReference>
<dbReference type="EMBL" id="WSZM01000092">
    <property type="protein sequence ID" value="KAF4043201.1"/>
    <property type="molecule type" value="Genomic_DNA"/>
</dbReference>
<keyword evidence="5" id="KW-1185">Reference proteome</keyword>
<evidence type="ECO:0000259" key="2">
    <source>
        <dbReference type="Pfam" id="PF05699"/>
    </source>
</evidence>
<accession>A0A833SMM2</accession>
<gene>
    <name evidence="3" type="ORF">GN244_ATG04683</name>
    <name evidence="4" type="ORF">GN958_ATG00181</name>
</gene>
<dbReference type="SUPFAM" id="SSF53098">
    <property type="entry name" value="Ribonuclease H-like"/>
    <property type="match status" value="1"/>
</dbReference>
<sequence>MAEGKAFLVSEAMYSTGADIDDVDSSTSLDEESDEEEEFMNELLGGNRSSAEPRTHEALTVRQQVNAEVNKYLENAHKMALIEKQKKKAEKKQKNEEEAGKRTSVWRQSYGDYPLLAPVARNFFGIVATSVSSERCFSWTGNVITARRNRLTGSNVRDLIFLYSNSVEEGSNEAESNFKVYRLRNSTAEHHD</sequence>
<dbReference type="GO" id="GO:0046983">
    <property type="term" value="F:protein dimerization activity"/>
    <property type="evidence" value="ECO:0007669"/>
    <property type="project" value="InterPro"/>
</dbReference>
<feature type="domain" description="HAT C-terminal dimerisation" evidence="2">
    <location>
        <begin position="104"/>
        <end position="165"/>
    </location>
</feature>